<dbReference type="AlphaFoldDB" id="A0A8H6ZMS2"/>
<accession>A0A8H6ZMS2</accession>
<dbReference type="GeneID" id="59380215"/>
<dbReference type="Proteomes" id="UP000623687">
    <property type="component" value="Unassembled WGS sequence"/>
</dbReference>
<comment type="caution">
    <text evidence="1">The sequence shown here is derived from an EMBL/GenBank/DDBJ whole genome shotgun (WGS) entry which is preliminary data.</text>
</comment>
<keyword evidence="2" id="KW-1185">Reference proteome</keyword>
<dbReference type="OrthoDB" id="10437208at2759"/>
<gene>
    <name evidence="1" type="ORF">PC9H_010397</name>
</gene>
<reference evidence="1" key="1">
    <citation type="submission" date="2019-07" db="EMBL/GenBank/DDBJ databases">
        <authorList>
            <person name="Palmer J.M."/>
        </authorList>
    </citation>
    <scope>NUCLEOTIDE SEQUENCE</scope>
    <source>
        <strain evidence="1">PC9</strain>
    </source>
</reference>
<organism evidence="1 2">
    <name type="scientific">Pleurotus ostreatus</name>
    <name type="common">Oyster mushroom</name>
    <name type="synonym">White-rot fungus</name>
    <dbReference type="NCBI Taxonomy" id="5322"/>
    <lineage>
        <taxon>Eukaryota</taxon>
        <taxon>Fungi</taxon>
        <taxon>Dikarya</taxon>
        <taxon>Basidiomycota</taxon>
        <taxon>Agaricomycotina</taxon>
        <taxon>Agaricomycetes</taxon>
        <taxon>Agaricomycetidae</taxon>
        <taxon>Agaricales</taxon>
        <taxon>Pleurotineae</taxon>
        <taxon>Pleurotaceae</taxon>
        <taxon>Pleurotus</taxon>
    </lineage>
</organism>
<evidence type="ECO:0000313" key="1">
    <source>
        <dbReference type="EMBL" id="KAF7422241.1"/>
    </source>
</evidence>
<name>A0A8H6ZMS2_PLEOS</name>
<evidence type="ECO:0000313" key="2">
    <source>
        <dbReference type="Proteomes" id="UP000623687"/>
    </source>
</evidence>
<dbReference type="RefSeq" id="XP_036627273.1">
    <property type="nucleotide sequence ID" value="XM_036779890.1"/>
</dbReference>
<proteinExistence type="predicted"/>
<dbReference type="VEuPathDB" id="FungiDB:PC9H_010397"/>
<dbReference type="EMBL" id="JACETU010000008">
    <property type="protein sequence ID" value="KAF7422241.1"/>
    <property type="molecule type" value="Genomic_DNA"/>
</dbReference>
<sequence length="301" mass="32946">MLEIMKRLELAHIFQLDINNGEVTNTPAGTSLCTILTQSRLTQRAEATGTFQLARANLLFLINLPLDEELLTACNNDFKELFTFPSILQTTTEEDGTSNELLGEVYLEVGNSWRLLGKLFHQGGKNGEGQQSCRCLRGIPFIIRTNNAFIEGSRDPVLMAEPTCIGLADKGKTRFFFKHNLHFPLIPAPIIAPAVTSTPAVTPTPVVTPSIAPASVVAPAPVPTWSEQVVTMVWRDTYIPGDEVALQMLLNGSHSSDVGFSVALVIGLTIFHREDPKLMCIKGIPGKLCQLGGKHNEIYHN</sequence>
<protein>
    <submittedName>
        <fullName evidence="1">Uncharacterized protein</fullName>
    </submittedName>
</protein>